<sequence>MEIQVMESTIVRPAQDTPKTTLWCSNLDAVAPRSHVSTVYFYRPNTNGCSNFFDTGVLKESLSKVLVPFHPIAGRFGFDQNGRIQVECNGEGVLFIEAQASCDMDDVLDFINTPTSQVKLLVPSVDYSKEDISSYPLLLLQVTSFKCGGVCLGVALHHILVDGSSALHFISTWSHMTRGLPLTLEPIFDHEPLRARVPPTPSFDHLEYEYSPSLSTPQQNKELQSSPLDISIANLQITPQQLNALKANVEGNFSTYEVLAAHIWRCMCKARDLPDNEVTNLYIPTDGRSRLNPPLPRGYFGNAIFKARLPVCAGQIQSEPLIQTVERVHKAIKRMDDDYLRSVLDYLELQPDINLMRPKQVFMYPNLHVTSWAKLPIYDADFGWGRPIFMGRASIFIQGIAYILPSRVNDGSLALIIGLESDRIQLFKKYFYEPQTV</sequence>
<dbReference type="Proteomes" id="UP000593562">
    <property type="component" value="Unassembled WGS sequence"/>
</dbReference>
<dbReference type="InParanoid" id="A0A7J7BVH2"/>
<reference evidence="4 5" key="1">
    <citation type="journal article" date="2020" name="Nat. Commun.">
        <title>Genome of Tripterygium wilfordii and identification of cytochrome P450 involved in triptolide biosynthesis.</title>
        <authorList>
            <person name="Tu L."/>
            <person name="Su P."/>
            <person name="Zhang Z."/>
            <person name="Gao L."/>
            <person name="Wang J."/>
            <person name="Hu T."/>
            <person name="Zhou J."/>
            <person name="Zhang Y."/>
            <person name="Zhao Y."/>
            <person name="Liu Y."/>
            <person name="Song Y."/>
            <person name="Tong Y."/>
            <person name="Lu Y."/>
            <person name="Yang J."/>
            <person name="Xu C."/>
            <person name="Jia M."/>
            <person name="Peters R.J."/>
            <person name="Huang L."/>
            <person name="Gao W."/>
        </authorList>
    </citation>
    <scope>NUCLEOTIDE SEQUENCE [LARGE SCALE GENOMIC DNA]</scope>
    <source>
        <strain evidence="5">cv. XIE 37</strain>
        <tissue evidence="4">Leaf</tissue>
    </source>
</reference>
<keyword evidence="5" id="KW-1185">Reference proteome</keyword>
<name>A0A7J7BVH2_TRIWF</name>
<protein>
    <submittedName>
        <fullName evidence="4">Shikimate O-hydroxycinnamoyltransferase</fullName>
    </submittedName>
</protein>
<organism evidence="4 5">
    <name type="scientific">Tripterygium wilfordii</name>
    <name type="common">Thunder God vine</name>
    <dbReference type="NCBI Taxonomy" id="458696"/>
    <lineage>
        <taxon>Eukaryota</taxon>
        <taxon>Viridiplantae</taxon>
        <taxon>Streptophyta</taxon>
        <taxon>Embryophyta</taxon>
        <taxon>Tracheophyta</taxon>
        <taxon>Spermatophyta</taxon>
        <taxon>Magnoliopsida</taxon>
        <taxon>eudicotyledons</taxon>
        <taxon>Gunneridae</taxon>
        <taxon>Pentapetalae</taxon>
        <taxon>rosids</taxon>
        <taxon>fabids</taxon>
        <taxon>Celastrales</taxon>
        <taxon>Celastraceae</taxon>
        <taxon>Tripterygium</taxon>
    </lineage>
</organism>
<dbReference type="PANTHER" id="PTHR31642">
    <property type="entry name" value="TRICHOTHECENE 3-O-ACETYLTRANSFERASE"/>
    <property type="match status" value="1"/>
</dbReference>
<keyword evidence="3" id="KW-0012">Acyltransferase</keyword>
<dbReference type="FunFam" id="3.30.559.10:FF:000008">
    <property type="entry name" value="Tryptamine hydroxycinnamoyl transferase"/>
    <property type="match status" value="1"/>
</dbReference>
<evidence type="ECO:0000256" key="2">
    <source>
        <dbReference type="ARBA" id="ARBA00022679"/>
    </source>
</evidence>
<dbReference type="GO" id="GO:0016747">
    <property type="term" value="F:acyltransferase activity, transferring groups other than amino-acyl groups"/>
    <property type="evidence" value="ECO:0007669"/>
    <property type="project" value="TreeGrafter"/>
</dbReference>
<dbReference type="PANTHER" id="PTHR31642:SF11">
    <property type="entry name" value="SHIKIMATE O-HYDROXYCINNAMOYLTRANSFERASE"/>
    <property type="match status" value="1"/>
</dbReference>
<dbReference type="EMBL" id="JAAARO010000023">
    <property type="protein sequence ID" value="KAF5725883.1"/>
    <property type="molecule type" value="Genomic_DNA"/>
</dbReference>
<evidence type="ECO:0000313" key="5">
    <source>
        <dbReference type="Proteomes" id="UP000593562"/>
    </source>
</evidence>
<keyword evidence="2 4" id="KW-0808">Transferase</keyword>
<evidence type="ECO:0000313" key="4">
    <source>
        <dbReference type="EMBL" id="KAF5725883.1"/>
    </source>
</evidence>
<proteinExistence type="inferred from homology"/>
<dbReference type="InterPro" id="IPR023213">
    <property type="entry name" value="CAT-like_dom_sf"/>
</dbReference>
<dbReference type="SUPFAM" id="SSF52777">
    <property type="entry name" value="CoA-dependent acyltransferases"/>
    <property type="match status" value="1"/>
</dbReference>
<comment type="caution">
    <text evidence="4">The sequence shown here is derived from an EMBL/GenBank/DDBJ whole genome shotgun (WGS) entry which is preliminary data.</text>
</comment>
<evidence type="ECO:0000256" key="3">
    <source>
        <dbReference type="ARBA" id="ARBA00023315"/>
    </source>
</evidence>
<accession>A0A7J7BVH2</accession>
<dbReference type="AlphaFoldDB" id="A0A7J7BVH2"/>
<dbReference type="Gene3D" id="3.30.559.10">
    <property type="entry name" value="Chloramphenicol acetyltransferase-like domain"/>
    <property type="match status" value="2"/>
</dbReference>
<dbReference type="Pfam" id="PF02458">
    <property type="entry name" value="Transferase"/>
    <property type="match status" value="1"/>
</dbReference>
<dbReference type="InterPro" id="IPR050317">
    <property type="entry name" value="Plant_Fungal_Acyltransferase"/>
</dbReference>
<gene>
    <name evidence="4" type="ORF">HS088_TW23G00614</name>
</gene>
<comment type="similarity">
    <text evidence="1">Belongs to the plant acyltransferase family.</text>
</comment>
<dbReference type="OrthoDB" id="671439at2759"/>
<evidence type="ECO:0000256" key="1">
    <source>
        <dbReference type="ARBA" id="ARBA00009861"/>
    </source>
</evidence>